<dbReference type="STRING" id="6689.A0A3R7Q1Q2"/>
<evidence type="ECO:0000313" key="2">
    <source>
        <dbReference type="EMBL" id="ROT83696.1"/>
    </source>
</evidence>
<dbReference type="GO" id="GO:0005737">
    <property type="term" value="C:cytoplasm"/>
    <property type="evidence" value="ECO:0007669"/>
    <property type="project" value="TreeGrafter"/>
</dbReference>
<name>A0A3R7Q1Q2_PENVA</name>
<evidence type="ECO:0000259" key="1">
    <source>
        <dbReference type="PROSITE" id="PS50011"/>
    </source>
</evidence>
<dbReference type="Gene3D" id="1.10.510.10">
    <property type="entry name" value="Transferase(Phosphotransferase) domain 1"/>
    <property type="match status" value="1"/>
</dbReference>
<proteinExistence type="predicted"/>
<dbReference type="SMART" id="SM00220">
    <property type="entry name" value="S_TKc"/>
    <property type="match status" value="1"/>
</dbReference>
<dbReference type="EMBL" id="QCYY01000646">
    <property type="protein sequence ID" value="ROT83696.1"/>
    <property type="molecule type" value="Genomic_DNA"/>
</dbReference>
<dbReference type="Proteomes" id="UP000283509">
    <property type="component" value="Unassembled WGS sequence"/>
</dbReference>
<protein>
    <recommendedName>
        <fullName evidence="1">Protein kinase domain-containing protein</fullName>
    </recommendedName>
</protein>
<dbReference type="PROSITE" id="PS50011">
    <property type="entry name" value="PROTEIN_KINASE_DOM"/>
    <property type="match status" value="1"/>
</dbReference>
<organism evidence="2 3">
    <name type="scientific">Penaeus vannamei</name>
    <name type="common">Whiteleg shrimp</name>
    <name type="synonym">Litopenaeus vannamei</name>
    <dbReference type="NCBI Taxonomy" id="6689"/>
    <lineage>
        <taxon>Eukaryota</taxon>
        <taxon>Metazoa</taxon>
        <taxon>Ecdysozoa</taxon>
        <taxon>Arthropoda</taxon>
        <taxon>Crustacea</taxon>
        <taxon>Multicrustacea</taxon>
        <taxon>Malacostraca</taxon>
        <taxon>Eumalacostraca</taxon>
        <taxon>Eucarida</taxon>
        <taxon>Decapoda</taxon>
        <taxon>Dendrobranchiata</taxon>
        <taxon>Penaeoidea</taxon>
        <taxon>Penaeidae</taxon>
        <taxon>Penaeus</taxon>
    </lineage>
</organism>
<dbReference type="InterPro" id="IPR011009">
    <property type="entry name" value="Kinase-like_dom_sf"/>
</dbReference>
<accession>A0A3R7Q1Q2</accession>
<dbReference type="PANTHER" id="PTHR23257">
    <property type="entry name" value="SERINE-THREONINE PROTEIN KINASE"/>
    <property type="match status" value="1"/>
</dbReference>
<comment type="caution">
    <text evidence="2">The sequence shown here is derived from an EMBL/GenBank/DDBJ whole genome shotgun (WGS) entry which is preliminary data.</text>
</comment>
<dbReference type="OrthoDB" id="6373017at2759"/>
<gene>
    <name evidence="2" type="ORF">C7M84_023129</name>
</gene>
<dbReference type="SUPFAM" id="SSF56112">
    <property type="entry name" value="Protein kinase-like (PK-like)"/>
    <property type="match status" value="1"/>
</dbReference>
<feature type="domain" description="Protein kinase" evidence="1">
    <location>
        <begin position="168"/>
        <end position="408"/>
    </location>
</feature>
<dbReference type="InterPro" id="IPR050167">
    <property type="entry name" value="Ser_Thr_protein_kinase"/>
</dbReference>
<dbReference type="GO" id="GO:0005524">
    <property type="term" value="F:ATP binding"/>
    <property type="evidence" value="ECO:0007669"/>
    <property type="project" value="InterPro"/>
</dbReference>
<dbReference type="PROSITE" id="PS00108">
    <property type="entry name" value="PROTEIN_KINASE_ST"/>
    <property type="match status" value="1"/>
</dbReference>
<dbReference type="InterPro" id="IPR000719">
    <property type="entry name" value="Prot_kinase_dom"/>
</dbReference>
<reference evidence="2 3" key="2">
    <citation type="submission" date="2019-01" db="EMBL/GenBank/DDBJ databases">
        <title>The decoding of complex shrimp genome reveals the adaptation for benthos swimmer, frequently molting mechanism and breeding impact on genome.</title>
        <authorList>
            <person name="Sun Y."/>
            <person name="Gao Y."/>
            <person name="Yu Y."/>
        </authorList>
    </citation>
    <scope>NUCLEOTIDE SEQUENCE [LARGE SCALE GENOMIC DNA]</scope>
    <source>
        <tissue evidence="2">Muscle</tissue>
    </source>
</reference>
<dbReference type="InterPro" id="IPR008271">
    <property type="entry name" value="Ser/Thr_kinase_AS"/>
</dbReference>
<dbReference type="AlphaFoldDB" id="A0A3R7Q1Q2"/>
<keyword evidence="3" id="KW-1185">Reference proteome</keyword>
<reference evidence="2 3" key="1">
    <citation type="submission" date="2018-04" db="EMBL/GenBank/DDBJ databases">
        <authorList>
            <person name="Zhang X."/>
            <person name="Yuan J."/>
            <person name="Li F."/>
            <person name="Xiang J."/>
        </authorList>
    </citation>
    <scope>NUCLEOTIDE SEQUENCE [LARGE SCALE GENOMIC DNA]</scope>
    <source>
        <tissue evidence="2">Muscle</tissue>
    </source>
</reference>
<evidence type="ECO:0000313" key="3">
    <source>
        <dbReference type="Proteomes" id="UP000283509"/>
    </source>
</evidence>
<dbReference type="GO" id="GO:0007165">
    <property type="term" value="P:signal transduction"/>
    <property type="evidence" value="ECO:0007669"/>
    <property type="project" value="TreeGrafter"/>
</dbReference>
<dbReference type="GO" id="GO:0004672">
    <property type="term" value="F:protein kinase activity"/>
    <property type="evidence" value="ECO:0007669"/>
    <property type="project" value="InterPro"/>
</dbReference>
<dbReference type="Pfam" id="PF00069">
    <property type="entry name" value="Pkinase"/>
    <property type="match status" value="1"/>
</dbReference>
<sequence length="408" mass="43407">MAGPQKLCRVLLTLSHAVRSGGSHKGSQGRDAHCVTAARALALASPASRSPVVSCLQNAASPSCCCRHVLPPCTARPALWLTFFSALTQLDPVNVSSSLAKHRIALICPQWRPLEKASAAPPMMTFLSQARSGRGCTTTRSPAGGAGCRERLEAQHEAASPGHHQADQEVVEVPEEGVPGGRPALVASPGCQSLPWPQARAAGRRGLVVKFCFDHDAFSCAVSEAKTMQTLRAVAGVQRLVGLCPKRFVLVTQYAGPDLDVYLQQAEVLPQQRVSIALQVAKISRAIHSHGLVHNDLKGNNLCVRPTPGGLEVTAIDFGMTFKTGSLLSFTDDPTKHYAPEMCGGGLGESTSSTDVYSIGFFLAPLFPDAEGALAQWLARSQSANPADRLGVDALEDALREERRRLQD</sequence>